<dbReference type="EC" id="2.3.1.180" evidence="3 13"/>
<dbReference type="InterPro" id="IPR016039">
    <property type="entry name" value="Thiolase-like"/>
</dbReference>
<feature type="domain" description="Beta-ketoacyl-[acyl-carrier-protein] synthase III N-terminal" evidence="15">
    <location>
        <begin position="107"/>
        <end position="187"/>
    </location>
</feature>
<comment type="pathway">
    <text evidence="1 13">Lipid metabolism; fatty acid biosynthesis.</text>
</comment>
<dbReference type="GO" id="GO:0033818">
    <property type="term" value="F:beta-ketoacyl-acyl-carrier-protein synthase III activity"/>
    <property type="evidence" value="ECO:0007669"/>
    <property type="project" value="UniProtKB-UniRule"/>
</dbReference>
<evidence type="ECO:0000256" key="11">
    <source>
        <dbReference type="ARBA" id="ARBA00023315"/>
    </source>
</evidence>
<dbReference type="FunFam" id="3.40.47.10:FF:000004">
    <property type="entry name" value="3-oxoacyl-[acyl-carrier-protein] synthase 3"/>
    <property type="match status" value="1"/>
</dbReference>
<keyword evidence="6 13" id="KW-0808">Transferase</keyword>
<feature type="active site" evidence="13">
    <location>
        <position position="256"/>
    </location>
</feature>
<dbReference type="CDD" id="cd00830">
    <property type="entry name" value="KAS_III"/>
    <property type="match status" value="1"/>
</dbReference>
<dbReference type="GO" id="GO:0006633">
    <property type="term" value="P:fatty acid biosynthetic process"/>
    <property type="evidence" value="ECO:0007669"/>
    <property type="project" value="UniProtKB-UniRule"/>
</dbReference>
<evidence type="ECO:0000259" key="15">
    <source>
        <dbReference type="Pfam" id="PF08545"/>
    </source>
</evidence>
<dbReference type="HOGENOM" id="CLU_039592_3_1_12"/>
<evidence type="ECO:0000259" key="14">
    <source>
        <dbReference type="Pfam" id="PF08541"/>
    </source>
</evidence>
<dbReference type="GO" id="GO:0044550">
    <property type="term" value="P:secondary metabolite biosynthetic process"/>
    <property type="evidence" value="ECO:0007669"/>
    <property type="project" value="TreeGrafter"/>
</dbReference>
<feature type="active site" evidence="13">
    <location>
        <position position="113"/>
    </location>
</feature>
<comment type="domain">
    <text evidence="13">The last Arg residue of the ACP-binding site is essential for the weak association between ACP/AcpP and FabH.</text>
</comment>
<evidence type="ECO:0000256" key="10">
    <source>
        <dbReference type="ARBA" id="ARBA00023268"/>
    </source>
</evidence>
<keyword evidence="17" id="KW-1185">Reference proteome</keyword>
<feature type="domain" description="Beta-ketoacyl-[acyl-carrier-protein] synthase III C-terminal" evidence="14">
    <location>
        <begin position="240"/>
        <end position="329"/>
    </location>
</feature>
<dbReference type="KEGG" id="ssm:Spirs_2297"/>
<proteinExistence type="inferred from homology"/>
<dbReference type="STRING" id="573413.Spirs_2297"/>
<gene>
    <name evidence="13" type="primary">fabH</name>
    <name evidence="16" type="ordered locus">Spirs_2297</name>
</gene>
<dbReference type="eggNOG" id="COG0332">
    <property type="taxonomic scope" value="Bacteria"/>
</dbReference>
<comment type="subcellular location">
    <subcellularLocation>
        <location evidence="13">Cytoplasm</location>
    </subcellularLocation>
</comment>
<keyword evidence="10 13" id="KW-0511">Multifunctional enzyme</keyword>
<reference evidence="16 17" key="1">
    <citation type="journal article" date="2010" name="Stand. Genomic Sci.">
        <title>Complete genome sequence of Spirochaeta smaragdinae type strain (SEBR 4228).</title>
        <authorList>
            <person name="Mavromatis K."/>
            <person name="Yasawong M."/>
            <person name="Chertkov O."/>
            <person name="Lapidus A."/>
            <person name="Lucas S."/>
            <person name="Nolan M."/>
            <person name="Del Rio T.G."/>
            <person name="Tice H."/>
            <person name="Cheng J.F."/>
            <person name="Pitluck S."/>
            <person name="Liolios K."/>
            <person name="Ivanova N."/>
            <person name="Tapia R."/>
            <person name="Han C."/>
            <person name="Bruce D."/>
            <person name="Goodwin L."/>
            <person name="Pati A."/>
            <person name="Chen A."/>
            <person name="Palaniappan K."/>
            <person name="Land M."/>
            <person name="Hauser L."/>
            <person name="Chang Y.J."/>
            <person name="Jeffries C.D."/>
            <person name="Detter J.C."/>
            <person name="Rohde M."/>
            <person name="Brambilla E."/>
            <person name="Spring S."/>
            <person name="Goker M."/>
            <person name="Sikorski J."/>
            <person name="Woyke T."/>
            <person name="Bristow J."/>
            <person name="Eisen J.A."/>
            <person name="Markowitz V."/>
            <person name="Hugenholtz P."/>
            <person name="Klenk H.P."/>
            <person name="Kyrpides N.C."/>
        </authorList>
    </citation>
    <scope>NUCLEOTIDE SEQUENCE [LARGE SCALE GENOMIC DNA]</scope>
    <source>
        <strain evidence="17">DSM 11293 / JCM 15392 / SEBR 4228</strain>
    </source>
</reference>
<dbReference type="InterPro" id="IPR013747">
    <property type="entry name" value="ACP_syn_III_C"/>
</dbReference>
<dbReference type="NCBIfam" id="TIGR00747">
    <property type="entry name" value="fabH"/>
    <property type="match status" value="1"/>
</dbReference>
<comment type="similarity">
    <text evidence="2 13">Belongs to the thiolase-like superfamily. FabH family.</text>
</comment>
<evidence type="ECO:0000256" key="12">
    <source>
        <dbReference type="ARBA" id="ARBA00051096"/>
    </source>
</evidence>
<evidence type="ECO:0000256" key="7">
    <source>
        <dbReference type="ARBA" id="ARBA00022832"/>
    </source>
</evidence>
<keyword evidence="4 13" id="KW-0963">Cytoplasm</keyword>
<dbReference type="GO" id="GO:0004315">
    <property type="term" value="F:3-oxoacyl-[acyl-carrier-protein] synthase activity"/>
    <property type="evidence" value="ECO:0007669"/>
    <property type="project" value="InterPro"/>
</dbReference>
<keyword evidence="8 13" id="KW-0443">Lipid metabolism</keyword>
<dbReference type="RefSeq" id="WP_013254875.1">
    <property type="nucleotide sequence ID" value="NC_014364.1"/>
</dbReference>
<evidence type="ECO:0000256" key="4">
    <source>
        <dbReference type="ARBA" id="ARBA00022490"/>
    </source>
</evidence>
<evidence type="ECO:0000256" key="2">
    <source>
        <dbReference type="ARBA" id="ARBA00008642"/>
    </source>
</evidence>
<comment type="function">
    <text evidence="13">Catalyzes the condensation reaction of fatty acid synthesis by the addition to an acyl acceptor of two carbons from malonyl-ACP. Catalyzes the first condensation reaction which initiates fatty acid synthesis and may therefore play a role in governing the total rate of fatty acid production. Possesses both acetoacetyl-ACP synthase and acetyl transacylase activities. Its substrate specificity determines the biosynthesis of branched-chain and/or straight-chain of fatty acids.</text>
</comment>
<evidence type="ECO:0000256" key="9">
    <source>
        <dbReference type="ARBA" id="ARBA00023160"/>
    </source>
</evidence>
<dbReference type="HAMAP" id="MF_01815">
    <property type="entry name" value="FabH"/>
    <property type="match status" value="1"/>
</dbReference>
<dbReference type="EMBL" id="CP002116">
    <property type="protein sequence ID" value="ADK81412.1"/>
    <property type="molecule type" value="Genomic_DNA"/>
</dbReference>
<dbReference type="PANTHER" id="PTHR34069:SF2">
    <property type="entry name" value="BETA-KETOACYL-[ACYL-CARRIER-PROTEIN] SYNTHASE III"/>
    <property type="match status" value="1"/>
</dbReference>
<keyword evidence="5 13" id="KW-0444">Lipid biosynthesis</keyword>
<dbReference type="Gene3D" id="3.40.47.10">
    <property type="match status" value="1"/>
</dbReference>
<feature type="region of interest" description="ACP-binding" evidence="13">
    <location>
        <begin position="257"/>
        <end position="261"/>
    </location>
</feature>
<dbReference type="NCBIfam" id="NF006829">
    <property type="entry name" value="PRK09352.1"/>
    <property type="match status" value="1"/>
</dbReference>
<evidence type="ECO:0000256" key="8">
    <source>
        <dbReference type="ARBA" id="ARBA00023098"/>
    </source>
</evidence>
<sequence length="329" mass="34906">MRVKIASVGAYVPEKRISNEELAKSVETSDEWIRSHTGIGSRHICAKDEATSDLAVKAAEQAIASAGIDKQEIETIIVASASGDFVGFPSTSCIVQERLGITSCGAFDVAAGCTGFVYALEIGKSMVASGSSSTILVIGVDTLSKITNWEDRNTCVLFGDGAGAAILMPASDGEKSGIIDSILGSDGSGAEYLMRKAGGSRYPIDDPKTVEKKDLCIAMDGRKVYNFAVRVNTELITSILERNKLSFENVDWVIPHQANIRIIQAAAGRLGIGLEKFFINIEEYANTSAASIPIALNQLAGSGKLKRGDLLLFVGFGAGLTYGANLLRW</sequence>
<dbReference type="GO" id="GO:0005737">
    <property type="term" value="C:cytoplasm"/>
    <property type="evidence" value="ECO:0007669"/>
    <property type="project" value="UniProtKB-SubCell"/>
</dbReference>
<keyword evidence="7 13" id="KW-0276">Fatty acid metabolism</keyword>
<organism evidence="16 17">
    <name type="scientific">Sediminispirochaeta smaragdinae (strain DSM 11293 / JCM 15392 / SEBR 4228)</name>
    <name type="common">Spirochaeta smaragdinae</name>
    <dbReference type="NCBI Taxonomy" id="573413"/>
    <lineage>
        <taxon>Bacteria</taxon>
        <taxon>Pseudomonadati</taxon>
        <taxon>Spirochaetota</taxon>
        <taxon>Spirochaetia</taxon>
        <taxon>Spirochaetales</taxon>
        <taxon>Spirochaetaceae</taxon>
        <taxon>Sediminispirochaeta</taxon>
    </lineage>
</organism>
<dbReference type="AlphaFoldDB" id="E1R1N6"/>
<dbReference type="InterPro" id="IPR004655">
    <property type="entry name" value="FabH"/>
</dbReference>
<feature type="active site" evidence="13">
    <location>
        <position position="286"/>
    </location>
</feature>
<dbReference type="Pfam" id="PF08541">
    <property type="entry name" value="ACP_syn_III_C"/>
    <property type="match status" value="1"/>
</dbReference>
<dbReference type="SUPFAM" id="SSF53901">
    <property type="entry name" value="Thiolase-like"/>
    <property type="match status" value="1"/>
</dbReference>
<evidence type="ECO:0000256" key="3">
    <source>
        <dbReference type="ARBA" id="ARBA00012333"/>
    </source>
</evidence>
<name>E1R1N6_SEDSS</name>
<dbReference type="Pfam" id="PF08545">
    <property type="entry name" value="ACP_syn_III"/>
    <property type="match status" value="1"/>
</dbReference>
<evidence type="ECO:0000256" key="13">
    <source>
        <dbReference type="HAMAP-Rule" id="MF_01815"/>
    </source>
</evidence>
<comment type="catalytic activity">
    <reaction evidence="12">
        <text>malonyl-[ACP] + acetyl-CoA + H(+) = 3-oxobutanoyl-[ACP] + CO2 + CoA</text>
        <dbReference type="Rhea" id="RHEA:12080"/>
        <dbReference type="Rhea" id="RHEA-COMP:9623"/>
        <dbReference type="Rhea" id="RHEA-COMP:9625"/>
        <dbReference type="ChEBI" id="CHEBI:15378"/>
        <dbReference type="ChEBI" id="CHEBI:16526"/>
        <dbReference type="ChEBI" id="CHEBI:57287"/>
        <dbReference type="ChEBI" id="CHEBI:57288"/>
        <dbReference type="ChEBI" id="CHEBI:78449"/>
        <dbReference type="ChEBI" id="CHEBI:78450"/>
        <dbReference type="EC" id="2.3.1.180"/>
    </reaction>
    <physiologicalReaction direction="left-to-right" evidence="12">
        <dbReference type="Rhea" id="RHEA:12081"/>
    </physiologicalReaction>
</comment>
<protein>
    <recommendedName>
        <fullName evidence="3 13">Beta-ketoacyl-[acyl-carrier-protein] synthase III</fullName>
        <shortName evidence="13">Beta-ketoacyl-ACP synthase III</shortName>
        <shortName evidence="13">KAS III</shortName>
        <ecNumber evidence="3 13">2.3.1.180</ecNumber>
    </recommendedName>
    <alternativeName>
        <fullName evidence="13">3-oxoacyl-[acyl-carrier-protein] synthase 3</fullName>
    </alternativeName>
    <alternativeName>
        <fullName evidence="13">3-oxoacyl-[acyl-carrier-protein] synthase III</fullName>
    </alternativeName>
</protein>
<evidence type="ECO:0000313" key="16">
    <source>
        <dbReference type="EMBL" id="ADK81412.1"/>
    </source>
</evidence>
<evidence type="ECO:0000256" key="6">
    <source>
        <dbReference type="ARBA" id="ARBA00022679"/>
    </source>
</evidence>
<evidence type="ECO:0000256" key="1">
    <source>
        <dbReference type="ARBA" id="ARBA00005194"/>
    </source>
</evidence>
<keyword evidence="9 13" id="KW-0275">Fatty acid biosynthesis</keyword>
<evidence type="ECO:0000313" key="17">
    <source>
        <dbReference type="Proteomes" id="UP000002318"/>
    </source>
</evidence>
<dbReference type="InterPro" id="IPR013751">
    <property type="entry name" value="ACP_syn_III_N"/>
</dbReference>
<dbReference type="Proteomes" id="UP000002318">
    <property type="component" value="Chromosome"/>
</dbReference>
<accession>E1R1N6</accession>
<dbReference type="OrthoDB" id="9815506at2"/>
<evidence type="ECO:0000256" key="5">
    <source>
        <dbReference type="ARBA" id="ARBA00022516"/>
    </source>
</evidence>
<comment type="subunit">
    <text evidence="13">Homodimer.</text>
</comment>
<dbReference type="UniPathway" id="UPA00094"/>
<keyword evidence="11 13" id="KW-0012">Acyltransferase</keyword>
<dbReference type="PANTHER" id="PTHR34069">
    <property type="entry name" value="3-OXOACYL-[ACYL-CARRIER-PROTEIN] SYNTHASE 3"/>
    <property type="match status" value="1"/>
</dbReference>